<evidence type="ECO:0000256" key="3">
    <source>
        <dbReference type="ARBA" id="ARBA00007809"/>
    </source>
</evidence>
<keyword evidence="16" id="KW-1185">Reference proteome</keyword>
<dbReference type="FunFam" id="1.20.1280.290:FF:000010">
    <property type="entry name" value="Sugar transporter SWEET"/>
    <property type="match status" value="1"/>
</dbReference>
<comment type="function">
    <text evidence="13">Mediates both low-affinity uptake and efflux of sugar across the membrane.</text>
</comment>
<keyword evidence="11" id="KW-0333">Golgi apparatus</keyword>
<feature type="transmembrane region" description="Helical" evidence="14">
    <location>
        <begin position="118"/>
        <end position="136"/>
    </location>
</feature>
<dbReference type="InterPro" id="IPR047664">
    <property type="entry name" value="SWEET"/>
</dbReference>
<dbReference type="GO" id="GO:0005886">
    <property type="term" value="C:plasma membrane"/>
    <property type="evidence" value="ECO:0007669"/>
    <property type="project" value="UniProtKB-SubCell"/>
</dbReference>
<sequence length="343" mass="37710">MEDLDVGLNQTEMVYEMAGESFSVLSVLSVSAIITTISLFFCGIPICIEIKRRNSTNEISGFPFIMGFLGGSFWLRYGFIKMDLTMITVNVVGVSMMFIYILFFIYYSESKTGISVQFGLVSSSIGAMLILTEMYGMQSIDILGLICMTFNIVNFGAPLAGIKVVLKKKCCDSMPLPLCTANLLVSSQWCLYGVLVNDIYIMIPNGAGVALAVLQISLFLFFPRMPGGQAPFSSCVTFVNDLEIMEAQDTKHSSDIWITRGSLQQSSLPPAGRNPLSALKFAQTQGSFADSGSTFTTTAPTLSTISSKPFQFDRIREVEYLDNRWADNEFKRSTSAPNISDLP</sequence>
<name>A0A811KRR9_9BILA</name>
<evidence type="ECO:0000256" key="5">
    <source>
        <dbReference type="ARBA" id="ARBA00022448"/>
    </source>
</evidence>
<keyword evidence="10 14" id="KW-1133">Transmembrane helix</keyword>
<evidence type="ECO:0000256" key="7">
    <source>
        <dbReference type="ARBA" id="ARBA00022597"/>
    </source>
</evidence>
<dbReference type="GO" id="GO:0000139">
    <property type="term" value="C:Golgi membrane"/>
    <property type="evidence" value="ECO:0007669"/>
    <property type="project" value="UniProtKB-SubCell"/>
</dbReference>
<dbReference type="Pfam" id="PF03083">
    <property type="entry name" value="MtN3_slv"/>
    <property type="match status" value="2"/>
</dbReference>
<feature type="transmembrane region" description="Helical" evidence="14">
    <location>
        <begin position="22"/>
        <end position="48"/>
    </location>
</feature>
<evidence type="ECO:0000313" key="15">
    <source>
        <dbReference type="EMBL" id="CAD5219224.1"/>
    </source>
</evidence>
<comment type="caution">
    <text evidence="15">The sequence shown here is derived from an EMBL/GenBank/DDBJ whole genome shotgun (WGS) entry which is preliminary data.</text>
</comment>
<evidence type="ECO:0000256" key="9">
    <source>
        <dbReference type="ARBA" id="ARBA00022737"/>
    </source>
</evidence>
<gene>
    <name evidence="15" type="ORF">BOKJ2_LOCUS8337</name>
</gene>
<keyword evidence="9" id="KW-0677">Repeat</keyword>
<dbReference type="Proteomes" id="UP000614601">
    <property type="component" value="Unassembled WGS sequence"/>
</dbReference>
<reference evidence="15" key="1">
    <citation type="submission" date="2020-09" db="EMBL/GenBank/DDBJ databases">
        <authorList>
            <person name="Kikuchi T."/>
        </authorList>
    </citation>
    <scope>NUCLEOTIDE SEQUENCE</scope>
    <source>
        <strain evidence="15">SH1</strain>
    </source>
</reference>
<evidence type="ECO:0000256" key="13">
    <source>
        <dbReference type="ARBA" id="ARBA00055578"/>
    </source>
</evidence>
<evidence type="ECO:0000256" key="2">
    <source>
        <dbReference type="ARBA" id="ARBA00004653"/>
    </source>
</evidence>
<dbReference type="PANTHER" id="PTHR10791">
    <property type="entry name" value="RAG1-ACTIVATING PROTEIN 1"/>
    <property type="match status" value="1"/>
</dbReference>
<dbReference type="InterPro" id="IPR004316">
    <property type="entry name" value="SWEET_rpt"/>
</dbReference>
<comment type="similarity">
    <text evidence="3">Belongs to the SWEET sugar transporter family.</text>
</comment>
<evidence type="ECO:0000313" key="16">
    <source>
        <dbReference type="Proteomes" id="UP000614601"/>
    </source>
</evidence>
<dbReference type="Gene3D" id="1.20.1280.290">
    <property type="match status" value="2"/>
</dbReference>
<comment type="subcellular location">
    <subcellularLocation>
        <location evidence="1">Cell membrane</location>
        <topology evidence="1">Multi-pass membrane protein</topology>
    </subcellularLocation>
    <subcellularLocation>
        <location evidence="2">Golgi apparatus membrane</location>
        <topology evidence="2">Multi-pass membrane protein</topology>
    </subcellularLocation>
</comment>
<keyword evidence="6" id="KW-1003">Cell membrane</keyword>
<feature type="transmembrane region" description="Helical" evidence="14">
    <location>
        <begin position="201"/>
        <end position="222"/>
    </location>
</feature>
<keyword evidence="5" id="KW-0813">Transport</keyword>
<evidence type="ECO:0000256" key="14">
    <source>
        <dbReference type="SAM" id="Phobius"/>
    </source>
</evidence>
<dbReference type="FunFam" id="1.20.1280.290:FF:000004">
    <property type="entry name" value="Sugar transporter SWEET"/>
    <property type="match status" value="1"/>
</dbReference>
<dbReference type="PANTHER" id="PTHR10791:SF43">
    <property type="entry name" value="SUGAR TRANSPORTER SWEET-RELATED"/>
    <property type="match status" value="1"/>
</dbReference>
<feature type="transmembrane region" description="Helical" evidence="14">
    <location>
        <begin position="142"/>
        <end position="162"/>
    </location>
</feature>
<dbReference type="Proteomes" id="UP000783686">
    <property type="component" value="Unassembled WGS sequence"/>
</dbReference>
<protein>
    <recommendedName>
        <fullName evidence="4">Sugar transporter SWEET1</fullName>
    </recommendedName>
</protein>
<keyword evidence="8 14" id="KW-0812">Transmembrane</keyword>
<evidence type="ECO:0000256" key="8">
    <source>
        <dbReference type="ARBA" id="ARBA00022692"/>
    </source>
</evidence>
<dbReference type="EMBL" id="CAJFCW020000004">
    <property type="protein sequence ID" value="CAG9112392.1"/>
    <property type="molecule type" value="Genomic_DNA"/>
</dbReference>
<keyword evidence="12 14" id="KW-0472">Membrane</keyword>
<feature type="transmembrane region" description="Helical" evidence="14">
    <location>
        <begin position="60"/>
        <end position="80"/>
    </location>
</feature>
<proteinExistence type="inferred from homology"/>
<accession>A0A811KRR9</accession>
<feature type="transmembrane region" description="Helical" evidence="14">
    <location>
        <begin position="174"/>
        <end position="195"/>
    </location>
</feature>
<dbReference type="AlphaFoldDB" id="A0A811KRR9"/>
<evidence type="ECO:0000256" key="6">
    <source>
        <dbReference type="ARBA" id="ARBA00022475"/>
    </source>
</evidence>
<dbReference type="GO" id="GO:0051119">
    <property type="term" value="F:sugar transmembrane transporter activity"/>
    <property type="evidence" value="ECO:0007669"/>
    <property type="project" value="InterPro"/>
</dbReference>
<organism evidence="15 16">
    <name type="scientific">Bursaphelenchus okinawaensis</name>
    <dbReference type="NCBI Taxonomy" id="465554"/>
    <lineage>
        <taxon>Eukaryota</taxon>
        <taxon>Metazoa</taxon>
        <taxon>Ecdysozoa</taxon>
        <taxon>Nematoda</taxon>
        <taxon>Chromadorea</taxon>
        <taxon>Rhabditida</taxon>
        <taxon>Tylenchina</taxon>
        <taxon>Tylenchomorpha</taxon>
        <taxon>Aphelenchoidea</taxon>
        <taxon>Aphelenchoididae</taxon>
        <taxon>Bursaphelenchus</taxon>
    </lineage>
</organism>
<dbReference type="OrthoDB" id="409725at2759"/>
<evidence type="ECO:0000256" key="4">
    <source>
        <dbReference type="ARBA" id="ARBA00021741"/>
    </source>
</evidence>
<feature type="transmembrane region" description="Helical" evidence="14">
    <location>
        <begin position="86"/>
        <end position="106"/>
    </location>
</feature>
<evidence type="ECO:0000256" key="1">
    <source>
        <dbReference type="ARBA" id="ARBA00004651"/>
    </source>
</evidence>
<evidence type="ECO:0000256" key="10">
    <source>
        <dbReference type="ARBA" id="ARBA00022989"/>
    </source>
</evidence>
<evidence type="ECO:0000256" key="11">
    <source>
        <dbReference type="ARBA" id="ARBA00023034"/>
    </source>
</evidence>
<keyword evidence="7" id="KW-0762">Sugar transport</keyword>
<dbReference type="EMBL" id="CAJFDH010000004">
    <property type="protein sequence ID" value="CAD5219224.1"/>
    <property type="molecule type" value="Genomic_DNA"/>
</dbReference>
<evidence type="ECO:0000256" key="12">
    <source>
        <dbReference type="ARBA" id="ARBA00023136"/>
    </source>
</evidence>